<feature type="domain" description="ShKT" evidence="4">
    <location>
        <begin position="140"/>
        <end position="172"/>
    </location>
</feature>
<dbReference type="Proteomes" id="UP001497623">
    <property type="component" value="Unassembled WGS sequence"/>
</dbReference>
<dbReference type="PROSITE" id="PS50068">
    <property type="entry name" value="LDLRA_2"/>
    <property type="match status" value="1"/>
</dbReference>
<name>A0AAV2RGC6_MEGNR</name>
<feature type="non-terminal residue" evidence="5">
    <location>
        <position position="1"/>
    </location>
</feature>
<dbReference type="EMBL" id="CAXKWB010021648">
    <property type="protein sequence ID" value="CAL4123335.1"/>
    <property type="molecule type" value="Genomic_DNA"/>
</dbReference>
<feature type="disulfide bond" evidence="2">
    <location>
        <begin position="10"/>
        <end position="28"/>
    </location>
</feature>
<evidence type="ECO:0000256" key="2">
    <source>
        <dbReference type="PROSITE-ProRule" id="PRU00124"/>
    </source>
</evidence>
<keyword evidence="6" id="KW-1185">Reference proteome</keyword>
<feature type="disulfide bond" evidence="3">
    <location>
        <begin position="147"/>
        <end position="165"/>
    </location>
</feature>
<feature type="disulfide bond" evidence="3">
    <location>
        <begin position="156"/>
        <end position="169"/>
    </location>
</feature>
<accession>A0AAV2RGC6</accession>
<keyword evidence="1 3" id="KW-1015">Disulfide bond</keyword>
<evidence type="ECO:0000256" key="1">
    <source>
        <dbReference type="ARBA" id="ARBA00023157"/>
    </source>
</evidence>
<dbReference type="InterPro" id="IPR002172">
    <property type="entry name" value="LDrepeatLR_classA_rpt"/>
</dbReference>
<dbReference type="InterPro" id="IPR023415">
    <property type="entry name" value="LDLR_class-A_CS"/>
</dbReference>
<dbReference type="CDD" id="cd00112">
    <property type="entry name" value="LDLa"/>
    <property type="match status" value="1"/>
</dbReference>
<dbReference type="Pfam" id="PF00057">
    <property type="entry name" value="Ldl_recept_a"/>
    <property type="match status" value="1"/>
</dbReference>
<dbReference type="PROSITE" id="PS51670">
    <property type="entry name" value="SHKT"/>
    <property type="match status" value="1"/>
</dbReference>
<dbReference type="SUPFAM" id="SSF57424">
    <property type="entry name" value="LDL receptor-like module"/>
    <property type="match status" value="1"/>
</dbReference>
<feature type="disulfide bond" evidence="2">
    <location>
        <begin position="3"/>
        <end position="15"/>
    </location>
</feature>
<evidence type="ECO:0000313" key="6">
    <source>
        <dbReference type="Proteomes" id="UP001497623"/>
    </source>
</evidence>
<gene>
    <name evidence="5" type="ORF">MNOR_LOCUS24001</name>
</gene>
<feature type="non-terminal residue" evidence="5">
    <location>
        <position position="176"/>
    </location>
</feature>
<reference evidence="5 6" key="1">
    <citation type="submission" date="2024-05" db="EMBL/GenBank/DDBJ databases">
        <authorList>
            <person name="Wallberg A."/>
        </authorList>
    </citation>
    <scope>NUCLEOTIDE SEQUENCE [LARGE SCALE GENOMIC DNA]</scope>
</reference>
<evidence type="ECO:0000313" key="5">
    <source>
        <dbReference type="EMBL" id="CAL4123335.1"/>
    </source>
</evidence>
<protein>
    <recommendedName>
        <fullName evidence="4">ShKT domain-containing protein</fullName>
    </recommendedName>
</protein>
<dbReference type="AlphaFoldDB" id="A0AAV2RGC6"/>
<sequence length="176" mass="20596">VYCDLGEFKCNSGECIHQIHVCNGYRNCIDGSDEYNCWFGWKEEPFWRSTLRKGWKEEEPFRRSTLRKGQMQLKDFWDMIASCNTVRVKEKKQDKQMPWSPFVPGIPNEIMSPLEADISHAPRNIGKTFNVLSTRKTESCHDWSTECEDKKSRSYCETPLAKELCAKTCDKCKYGK</sequence>
<feature type="disulfide bond" evidence="2">
    <location>
        <begin position="22"/>
        <end position="37"/>
    </location>
</feature>
<dbReference type="PROSITE" id="PS01209">
    <property type="entry name" value="LDLRA_1"/>
    <property type="match status" value="1"/>
</dbReference>
<comment type="caution">
    <text evidence="5">The sequence shown here is derived from an EMBL/GenBank/DDBJ whole genome shotgun (WGS) entry which is preliminary data.</text>
</comment>
<dbReference type="SMART" id="SM00192">
    <property type="entry name" value="LDLa"/>
    <property type="match status" value="1"/>
</dbReference>
<proteinExistence type="predicted"/>
<comment type="caution">
    <text evidence="3">Lacks conserved residue(s) required for the propagation of feature annotation.</text>
</comment>
<evidence type="ECO:0000259" key="4">
    <source>
        <dbReference type="PROSITE" id="PS51670"/>
    </source>
</evidence>
<dbReference type="InterPro" id="IPR003582">
    <property type="entry name" value="ShKT_dom"/>
</dbReference>
<dbReference type="Gene3D" id="4.10.400.10">
    <property type="entry name" value="Low-density Lipoprotein Receptor"/>
    <property type="match status" value="1"/>
</dbReference>
<organism evidence="5 6">
    <name type="scientific">Meganyctiphanes norvegica</name>
    <name type="common">Northern krill</name>
    <name type="synonym">Thysanopoda norvegica</name>
    <dbReference type="NCBI Taxonomy" id="48144"/>
    <lineage>
        <taxon>Eukaryota</taxon>
        <taxon>Metazoa</taxon>
        <taxon>Ecdysozoa</taxon>
        <taxon>Arthropoda</taxon>
        <taxon>Crustacea</taxon>
        <taxon>Multicrustacea</taxon>
        <taxon>Malacostraca</taxon>
        <taxon>Eumalacostraca</taxon>
        <taxon>Eucarida</taxon>
        <taxon>Euphausiacea</taxon>
        <taxon>Euphausiidae</taxon>
        <taxon>Meganyctiphanes</taxon>
    </lineage>
</organism>
<dbReference type="InterPro" id="IPR036055">
    <property type="entry name" value="LDL_receptor-like_sf"/>
</dbReference>
<evidence type="ECO:0000256" key="3">
    <source>
        <dbReference type="PROSITE-ProRule" id="PRU01005"/>
    </source>
</evidence>